<dbReference type="Proteomes" id="UP001500467">
    <property type="component" value="Unassembled WGS sequence"/>
</dbReference>
<dbReference type="EMBL" id="BAAALM010000004">
    <property type="protein sequence ID" value="GAA1196154.1"/>
    <property type="molecule type" value="Genomic_DNA"/>
</dbReference>
<keyword evidence="3" id="KW-0274">FAD</keyword>
<evidence type="ECO:0000256" key="2">
    <source>
        <dbReference type="ARBA" id="ARBA00022630"/>
    </source>
</evidence>
<dbReference type="InterPro" id="IPR003953">
    <property type="entry name" value="FAD-dep_OxRdtase_2_FAD-bd"/>
</dbReference>
<keyword evidence="2" id="KW-0285">Flavoprotein</keyword>
<dbReference type="SUPFAM" id="SSF56425">
    <property type="entry name" value="Succinate dehydrogenase/fumarate reductase flavoprotein, catalytic domain"/>
    <property type="match status" value="1"/>
</dbReference>
<feature type="domain" description="FAD-dependent oxidoreductase 2 FAD-binding" evidence="5">
    <location>
        <begin position="12"/>
        <end position="549"/>
    </location>
</feature>
<evidence type="ECO:0000256" key="3">
    <source>
        <dbReference type="ARBA" id="ARBA00022827"/>
    </source>
</evidence>
<organism evidence="6 7">
    <name type="scientific">Prauserella alba</name>
    <dbReference type="NCBI Taxonomy" id="176898"/>
    <lineage>
        <taxon>Bacteria</taxon>
        <taxon>Bacillati</taxon>
        <taxon>Actinomycetota</taxon>
        <taxon>Actinomycetes</taxon>
        <taxon>Pseudonocardiales</taxon>
        <taxon>Pseudonocardiaceae</taxon>
        <taxon>Prauserella</taxon>
    </lineage>
</organism>
<dbReference type="Pfam" id="PF00890">
    <property type="entry name" value="FAD_binding_2"/>
    <property type="match status" value="1"/>
</dbReference>
<comment type="cofactor">
    <cofactor evidence="1">
        <name>FAD</name>
        <dbReference type="ChEBI" id="CHEBI:57692"/>
    </cofactor>
</comment>
<dbReference type="InterPro" id="IPR027477">
    <property type="entry name" value="Succ_DH/fumarate_Rdtase_cat_sf"/>
</dbReference>
<evidence type="ECO:0000313" key="7">
    <source>
        <dbReference type="Proteomes" id="UP001500467"/>
    </source>
</evidence>
<reference evidence="7" key="1">
    <citation type="journal article" date="2019" name="Int. J. Syst. Evol. Microbiol.">
        <title>The Global Catalogue of Microorganisms (GCM) 10K type strain sequencing project: providing services to taxonomists for standard genome sequencing and annotation.</title>
        <authorList>
            <consortium name="The Broad Institute Genomics Platform"/>
            <consortium name="The Broad Institute Genome Sequencing Center for Infectious Disease"/>
            <person name="Wu L."/>
            <person name="Ma J."/>
        </authorList>
    </citation>
    <scope>NUCLEOTIDE SEQUENCE [LARGE SCALE GENOMIC DNA]</scope>
    <source>
        <strain evidence="7">JCM 13022</strain>
    </source>
</reference>
<dbReference type="PRINTS" id="PR00411">
    <property type="entry name" value="PNDRDTASEI"/>
</dbReference>
<dbReference type="Gene3D" id="3.90.700.10">
    <property type="entry name" value="Succinate dehydrogenase/fumarate reductase flavoprotein, catalytic domain"/>
    <property type="match status" value="1"/>
</dbReference>
<keyword evidence="7" id="KW-1185">Reference proteome</keyword>
<dbReference type="Gene3D" id="3.50.50.60">
    <property type="entry name" value="FAD/NAD(P)-binding domain"/>
    <property type="match status" value="2"/>
</dbReference>
<evidence type="ECO:0000313" key="6">
    <source>
        <dbReference type="EMBL" id="GAA1196154.1"/>
    </source>
</evidence>
<name>A0ABP4FQZ9_9PSEU</name>
<protein>
    <submittedName>
        <fullName evidence="6">FAD-dependent oxidoreductase</fullName>
    </submittedName>
</protein>
<dbReference type="PANTHER" id="PTHR43400">
    <property type="entry name" value="FUMARATE REDUCTASE"/>
    <property type="match status" value="1"/>
</dbReference>
<keyword evidence="4" id="KW-0560">Oxidoreductase</keyword>
<accession>A0ABP4FQZ9</accession>
<evidence type="ECO:0000259" key="5">
    <source>
        <dbReference type="Pfam" id="PF00890"/>
    </source>
</evidence>
<dbReference type="InterPro" id="IPR050315">
    <property type="entry name" value="FAD-oxidoreductase_2"/>
</dbReference>
<sequence length="574" mass="60666">MAEREAWDHETDLVVVGTGAAGLGAAVVAAAEGLSVVVLEKTEWLGGTTAYSAGTCWAPGHRHQAEPAADRDAAAGYLDALIGDRADPALRRAYLDHAPAAIDHLERLGVGFWHSKTVVDYHPEIPGSGVGRALEPQTFDGRRLGRDGFSRIRRPVPEFALFGGTMMVRRPEVNELLTLLDGSPRAVPTALRLGVTWARDRVAGYPRGTRLAMGNALVANLWHQLRRRSGQVWFLSPATELVTGDDGRVTGVVASREGRPVRIAARRGVVLAAGGFPSGTELRAEHLPRPTAQFTRAADSATGDTLALARAAGAAVGEPRDDNAMWFPSSIGRRRDGSTAVFPHIWDRAKPGIVAVNAAGRRFVDESVSYHRFTRAMYDSNKDVPTIPAWLVLDSRTLHRYGIGMVRPHLPAALRRRYETSGYLHTAPTVADLAASIGVDPEGLERTVAAAGRAARSGVDEEFGKGESPFGHQYGDASNTPNPNLGAIEVAPFHAIAVVPTPLATTLGVRTDASARALDSDGVPVPGLYACGGDAHSVTASEYPGAGCQVGAGLTFGYLAARDAAGVGAVPTRV</sequence>
<gene>
    <name evidence="6" type="ORF">GCM10009675_09060</name>
</gene>
<dbReference type="SUPFAM" id="SSF51905">
    <property type="entry name" value="FAD/NAD(P)-binding domain"/>
    <property type="match status" value="1"/>
</dbReference>
<comment type="caution">
    <text evidence="6">The sequence shown here is derived from an EMBL/GenBank/DDBJ whole genome shotgun (WGS) entry which is preliminary data.</text>
</comment>
<proteinExistence type="predicted"/>
<dbReference type="InterPro" id="IPR036188">
    <property type="entry name" value="FAD/NAD-bd_sf"/>
</dbReference>
<evidence type="ECO:0000256" key="4">
    <source>
        <dbReference type="ARBA" id="ARBA00023002"/>
    </source>
</evidence>
<evidence type="ECO:0000256" key="1">
    <source>
        <dbReference type="ARBA" id="ARBA00001974"/>
    </source>
</evidence>
<dbReference type="PANTHER" id="PTHR43400:SF10">
    <property type="entry name" value="3-OXOSTEROID 1-DEHYDROGENASE"/>
    <property type="match status" value="1"/>
</dbReference>
<dbReference type="RefSeq" id="WP_253859459.1">
    <property type="nucleotide sequence ID" value="NZ_BAAALM010000004.1"/>
</dbReference>